<keyword evidence="2" id="KW-0460">Magnesium</keyword>
<accession>A0A813D486</accession>
<dbReference type="EMBL" id="CAJNNV010000366">
    <property type="protein sequence ID" value="CAE8582358.1"/>
    <property type="molecule type" value="Genomic_DNA"/>
</dbReference>
<dbReference type="EMBL" id="CAJNNV010004129">
    <property type="protein sequence ID" value="CAE8590208.1"/>
    <property type="molecule type" value="Genomic_DNA"/>
</dbReference>
<dbReference type="Gene3D" id="1.10.1200.270">
    <property type="entry name" value="Methyltransferase, alpha-helical capping domain"/>
    <property type="match status" value="1"/>
</dbReference>
<name>A0A813D486_POLGL</name>
<reference evidence="3" key="1">
    <citation type="submission" date="2021-02" db="EMBL/GenBank/DDBJ databases">
        <authorList>
            <person name="Dougan E. K."/>
            <person name="Rhodes N."/>
            <person name="Thang M."/>
            <person name="Chan C."/>
        </authorList>
    </citation>
    <scope>NUCLEOTIDE SEQUENCE</scope>
</reference>
<dbReference type="InterPro" id="IPR029063">
    <property type="entry name" value="SAM-dependent_MTases_sf"/>
</dbReference>
<dbReference type="Pfam" id="PF03492">
    <property type="entry name" value="Methyltransf_7"/>
    <property type="match status" value="1"/>
</dbReference>
<organism evidence="3 5">
    <name type="scientific">Polarella glacialis</name>
    <name type="common">Dinoflagellate</name>
    <dbReference type="NCBI Taxonomy" id="89957"/>
    <lineage>
        <taxon>Eukaryota</taxon>
        <taxon>Sar</taxon>
        <taxon>Alveolata</taxon>
        <taxon>Dinophyceae</taxon>
        <taxon>Suessiales</taxon>
        <taxon>Suessiaceae</taxon>
        <taxon>Polarella</taxon>
    </lineage>
</organism>
<evidence type="ECO:0000313" key="5">
    <source>
        <dbReference type="Proteomes" id="UP000654075"/>
    </source>
</evidence>
<dbReference type="SUPFAM" id="SSF53335">
    <property type="entry name" value="S-adenosyl-L-methionine-dependent methyltransferases"/>
    <property type="match status" value="1"/>
</dbReference>
<gene>
    <name evidence="3" type="ORF">PGLA1383_LOCUS1357</name>
    <name evidence="4" type="ORF">PGLA1383_LOCUS8932</name>
</gene>
<dbReference type="InterPro" id="IPR005299">
    <property type="entry name" value="MeTrfase_7"/>
</dbReference>
<evidence type="ECO:0000256" key="2">
    <source>
        <dbReference type="ARBA" id="ARBA00022842"/>
    </source>
</evidence>
<comment type="caution">
    <text evidence="3">The sequence shown here is derived from an EMBL/GenBank/DDBJ whole genome shotgun (WGS) entry which is preliminary data.</text>
</comment>
<proteinExistence type="predicted"/>
<evidence type="ECO:0000313" key="4">
    <source>
        <dbReference type="EMBL" id="CAE8590208.1"/>
    </source>
</evidence>
<dbReference type="InterPro" id="IPR042086">
    <property type="entry name" value="MeTrfase_capping"/>
</dbReference>
<keyword evidence="1" id="KW-0479">Metal-binding</keyword>
<dbReference type="Proteomes" id="UP000654075">
    <property type="component" value="Unassembled WGS sequence"/>
</dbReference>
<dbReference type="OMA" id="SWAIQWL"/>
<dbReference type="GO" id="GO:0046872">
    <property type="term" value="F:metal ion binding"/>
    <property type="evidence" value="ECO:0007669"/>
    <property type="project" value="UniProtKB-KW"/>
</dbReference>
<protein>
    <submittedName>
        <fullName evidence="3">Uncharacterized protein</fullName>
    </submittedName>
</protein>
<sequence>MKGGGFYNKHSGWQQAVQDSMFEHVIKSAQTCALPLPGSGKCWRIMDLGCSQGRNSMAPISAVLKEVRSRAPGLPGTVLHADLPDNDFSTLFHVLAGEGSYTRTFEDVYPAAIGRSYYNRLVPSAELHMLLAFVTLHWLPQAPDWGATAWNQWHPAVTTEALAECRQQAAKDLLGFLEHRAVECVSGAKLILSMVATDSAGDAGSSVPALVDDVLEQLVSEGLVSRSSVSQVSIPIYCRREQDLQAVLDLPQVRADFSVEAVQLNFVRHPVELQYEAGEVSWETVVDAIVGGVIAIWEPSLLAPFRDAEQRQLVKQELPRRLRSAMILRPGEFGFSWHHLFTVLTRL</sequence>
<dbReference type="OrthoDB" id="419980at2759"/>
<keyword evidence="5" id="KW-1185">Reference proteome</keyword>
<dbReference type="GO" id="GO:0008168">
    <property type="term" value="F:methyltransferase activity"/>
    <property type="evidence" value="ECO:0007669"/>
    <property type="project" value="InterPro"/>
</dbReference>
<evidence type="ECO:0000256" key="1">
    <source>
        <dbReference type="ARBA" id="ARBA00022723"/>
    </source>
</evidence>
<dbReference type="AlphaFoldDB" id="A0A813D486"/>
<dbReference type="PANTHER" id="PTHR31009">
    <property type="entry name" value="S-ADENOSYL-L-METHIONINE:CARBOXYL METHYLTRANSFERASE FAMILY PROTEIN"/>
    <property type="match status" value="1"/>
</dbReference>
<dbReference type="Gene3D" id="3.40.50.150">
    <property type="entry name" value="Vaccinia Virus protein VP39"/>
    <property type="match status" value="1"/>
</dbReference>
<evidence type="ECO:0000313" key="3">
    <source>
        <dbReference type="EMBL" id="CAE8582358.1"/>
    </source>
</evidence>